<sequence>MPPRFRSIHVVTALLAAAATAWPALAQEEPSTPALGVDDPVVSWGLAGLSDWDTSRPLIDIARNMRPFWGFSGDDWSTIGNEALAAVGALDENGYPTRIPQGMRGLRTIWGWSEEYGAEGRAGLYVLTYQGRGTLSLHGAARVITATPGRIVFENASGTGFWLDITAIDSGNHIRDISIVRADRLALAEAGAMFDPDWLALISDARELRFLDWMQTNNAPQVSWATRPRPSETSWNAKGAPVEVMVRLANETGTDPWFTMPHTADAEYTRAFATYVRDNLDPRLKAHVELSNELWNGAFDQFHWMRDQAIAAWGEDIAEDWVAIFSYHTKVATEQALIWEEVFGDEASSRVVNILGTQIAYLWLSEQQLIAPGWKQREPETYVDPTTVFEELAVTAYFGGSFMGEPDARDQLLARIRGGVEGTYAWMFEQSTTGTVLKDSIPMRMATVAEHRAQAESFGLRLVAYEGGQHMHHSFAVDGLTEEVADELGAYVREFIRSPEMGALYGELFDGWKAVGQGPFMQFTETSAPSRYGSWGLLAFPEDDVPRARVIAARQAEGGSWWGEGGGPQYLQGRTANGTEAAETMTGTAEEDFLAGLGGDDTFPASIGRDGINGGEGKDRFTLSAAADRYTITAEGPGHRVTGQGVDTYLVHVEEIAFGDGTTLPLD</sequence>
<accession>A0ABW9Y230</accession>
<dbReference type="Proteomes" id="UP001517376">
    <property type="component" value="Unassembled WGS sequence"/>
</dbReference>
<feature type="chain" id="PRO_5047385953" description="Calcium-binding protein" evidence="1">
    <location>
        <begin position="27"/>
        <end position="667"/>
    </location>
</feature>
<reference evidence="3" key="1">
    <citation type="submission" date="2020-01" db="EMBL/GenBank/DDBJ databases">
        <title>Sphingomonas sp. strain CSW-10.</title>
        <authorList>
            <person name="Chen W.-M."/>
        </authorList>
    </citation>
    <scope>NUCLEOTIDE SEQUENCE [LARGE SCALE GENOMIC DNA]</scope>
    <source>
        <strain evidence="3">CCP-1</strain>
    </source>
</reference>
<feature type="signal peptide" evidence="1">
    <location>
        <begin position="1"/>
        <end position="26"/>
    </location>
</feature>
<keyword evidence="1" id="KW-0732">Signal</keyword>
<dbReference type="EMBL" id="JAAATW010000001">
    <property type="protein sequence ID" value="NBE06570.1"/>
    <property type="molecule type" value="Genomic_DNA"/>
</dbReference>
<dbReference type="Gene3D" id="2.150.10.10">
    <property type="entry name" value="Serralysin-like metalloprotease, C-terminal"/>
    <property type="match status" value="1"/>
</dbReference>
<evidence type="ECO:0008006" key="4">
    <source>
        <dbReference type="Google" id="ProtNLM"/>
    </source>
</evidence>
<dbReference type="InterPro" id="IPR011049">
    <property type="entry name" value="Serralysin-like_metalloprot_C"/>
</dbReference>
<proteinExistence type="predicted"/>
<dbReference type="RefSeq" id="WP_161765556.1">
    <property type="nucleotide sequence ID" value="NZ_JAAATW010000001.1"/>
</dbReference>
<keyword evidence="3" id="KW-1185">Reference proteome</keyword>
<gene>
    <name evidence="2" type="ORF">GU920_03435</name>
</gene>
<comment type="caution">
    <text evidence="2">The sequence shown here is derived from an EMBL/GenBank/DDBJ whole genome shotgun (WGS) entry which is preliminary data.</text>
</comment>
<evidence type="ECO:0000313" key="2">
    <source>
        <dbReference type="EMBL" id="NBE06570.1"/>
    </source>
</evidence>
<evidence type="ECO:0000313" key="3">
    <source>
        <dbReference type="Proteomes" id="UP001517376"/>
    </source>
</evidence>
<protein>
    <recommendedName>
        <fullName evidence="4">Calcium-binding protein</fullName>
    </recommendedName>
</protein>
<organism evidence="2 3">
    <name type="scientific">Paragemmobacter ruber</name>
    <dbReference type="NCBI Taxonomy" id="1985673"/>
    <lineage>
        <taxon>Bacteria</taxon>
        <taxon>Pseudomonadati</taxon>
        <taxon>Pseudomonadota</taxon>
        <taxon>Alphaproteobacteria</taxon>
        <taxon>Rhodobacterales</taxon>
        <taxon>Paracoccaceae</taxon>
        <taxon>Paragemmobacter</taxon>
    </lineage>
</organism>
<evidence type="ECO:0000256" key="1">
    <source>
        <dbReference type="SAM" id="SignalP"/>
    </source>
</evidence>
<name>A0ABW9Y230_9RHOB</name>
<dbReference type="SUPFAM" id="SSF51120">
    <property type="entry name" value="beta-Roll"/>
    <property type="match status" value="1"/>
</dbReference>